<organism evidence="1 2">
    <name type="scientific">Coptis chinensis</name>
    <dbReference type="NCBI Taxonomy" id="261450"/>
    <lineage>
        <taxon>Eukaryota</taxon>
        <taxon>Viridiplantae</taxon>
        <taxon>Streptophyta</taxon>
        <taxon>Embryophyta</taxon>
        <taxon>Tracheophyta</taxon>
        <taxon>Spermatophyta</taxon>
        <taxon>Magnoliopsida</taxon>
        <taxon>Ranunculales</taxon>
        <taxon>Ranunculaceae</taxon>
        <taxon>Coptidoideae</taxon>
        <taxon>Coptis</taxon>
    </lineage>
</organism>
<reference evidence="1 2" key="1">
    <citation type="submission" date="2020-10" db="EMBL/GenBank/DDBJ databases">
        <title>The Coptis chinensis genome and diversification of protoberbering-type alkaloids.</title>
        <authorList>
            <person name="Wang B."/>
            <person name="Shu S."/>
            <person name="Song C."/>
            <person name="Liu Y."/>
        </authorList>
    </citation>
    <scope>NUCLEOTIDE SEQUENCE [LARGE SCALE GENOMIC DNA]</scope>
    <source>
        <strain evidence="1">HL-2020</strain>
        <tissue evidence="1">Leaf</tissue>
    </source>
</reference>
<comment type="caution">
    <text evidence="1">The sequence shown here is derived from an EMBL/GenBank/DDBJ whole genome shotgun (WGS) entry which is preliminary data.</text>
</comment>
<gene>
    <name evidence="1" type="ORF">IFM89_016153</name>
</gene>
<keyword evidence="2" id="KW-1185">Reference proteome</keyword>
<dbReference type="OrthoDB" id="567237at2759"/>
<evidence type="ECO:0000313" key="2">
    <source>
        <dbReference type="Proteomes" id="UP000631114"/>
    </source>
</evidence>
<name>A0A835HDM0_9MAGN</name>
<sequence>MAKQIEANLSEDKDLLPHAKLQIKQDLKLFGQPIREKLLQFEQELKDRHVFAVWTSIFLGELFTRIFDIFLVATLEALDIVRLCKDDQESTFAMFASLYG</sequence>
<accession>A0A835HDM0</accession>
<dbReference type="EMBL" id="JADFTS010000007">
    <property type="protein sequence ID" value="KAF9597165.1"/>
    <property type="molecule type" value="Genomic_DNA"/>
</dbReference>
<proteinExistence type="predicted"/>
<dbReference type="AlphaFoldDB" id="A0A835HDM0"/>
<dbReference type="Proteomes" id="UP000631114">
    <property type="component" value="Unassembled WGS sequence"/>
</dbReference>
<protein>
    <submittedName>
        <fullName evidence="1">Uncharacterized protein</fullName>
    </submittedName>
</protein>
<evidence type="ECO:0000313" key="1">
    <source>
        <dbReference type="EMBL" id="KAF9597165.1"/>
    </source>
</evidence>